<dbReference type="InterPro" id="IPR010987">
    <property type="entry name" value="Glutathione-S-Trfase_C-like"/>
</dbReference>
<dbReference type="SUPFAM" id="SSF47616">
    <property type="entry name" value="GST C-terminal domain-like"/>
    <property type="match status" value="1"/>
</dbReference>
<keyword evidence="6" id="KW-1185">Reference proteome</keyword>
<dbReference type="SUPFAM" id="SSF52833">
    <property type="entry name" value="Thioredoxin-like"/>
    <property type="match status" value="1"/>
</dbReference>
<organism evidence="5 6">
    <name type="scientific">Mixia osmundae (strain CBS 9802 / IAM 14324 / JCM 22182 / KY 12970)</name>
    <dbReference type="NCBI Taxonomy" id="764103"/>
    <lineage>
        <taxon>Eukaryota</taxon>
        <taxon>Fungi</taxon>
        <taxon>Dikarya</taxon>
        <taxon>Basidiomycota</taxon>
        <taxon>Pucciniomycotina</taxon>
        <taxon>Mixiomycetes</taxon>
        <taxon>Mixiales</taxon>
        <taxon>Mixiaceae</taxon>
        <taxon>Mixia</taxon>
    </lineage>
</organism>
<reference evidence="5 6" key="1">
    <citation type="journal article" date="2011" name="J. Gen. Appl. Microbiol.">
        <title>Draft genome sequencing of the enigmatic basidiomycete Mixia osmundae.</title>
        <authorList>
            <person name="Nishida H."/>
            <person name="Nagatsuka Y."/>
            <person name="Sugiyama J."/>
        </authorList>
    </citation>
    <scope>NUCLEOTIDE SEQUENCE [LARGE SCALE GENOMIC DNA]</scope>
    <source>
        <strain evidence="6">CBS 9802 / IAM 14324 / JCM 22182 / KY 12970</strain>
    </source>
</reference>
<dbReference type="SFLD" id="SFLDG00358">
    <property type="entry name" value="Main_(cytGST)"/>
    <property type="match status" value="1"/>
</dbReference>
<dbReference type="PROSITE" id="PS50405">
    <property type="entry name" value="GST_CTER"/>
    <property type="match status" value="1"/>
</dbReference>
<dbReference type="Proteomes" id="UP000009131">
    <property type="component" value="Unassembled WGS sequence"/>
</dbReference>
<dbReference type="Pfam" id="PF00043">
    <property type="entry name" value="GST_C"/>
    <property type="match status" value="1"/>
</dbReference>
<evidence type="ECO:0000259" key="4">
    <source>
        <dbReference type="PROSITE" id="PS50405"/>
    </source>
</evidence>
<comment type="caution">
    <text evidence="5">The sequence shown here is derived from an EMBL/GenBank/DDBJ whole genome shotgun (WGS) entry which is preliminary data.</text>
</comment>
<dbReference type="AlphaFoldDB" id="G7E1B0"/>
<dbReference type="HOGENOM" id="CLU_011226_14_2_1"/>
<dbReference type="SFLD" id="SFLDS00019">
    <property type="entry name" value="Glutathione_Transferase_(cytos"/>
    <property type="match status" value="1"/>
</dbReference>
<dbReference type="InterPro" id="IPR036249">
    <property type="entry name" value="Thioredoxin-like_sf"/>
</dbReference>
<dbReference type="FunCoup" id="G7E1B0">
    <property type="interactions" value="99"/>
</dbReference>
<dbReference type="InParanoid" id="G7E1B0"/>
<name>G7E1B0_MIXOS</name>
<evidence type="ECO:0000259" key="3">
    <source>
        <dbReference type="PROSITE" id="PS50404"/>
    </source>
</evidence>
<sequence>MVEARKQFTLYSHKGGPNGWKVALVLSELGLSSRVETIYLDFSSGEHKRPPYITLNPNARYDDEFVVWESNAIIKYLVDRYDPEHKISATGDDIYLQDQWLSFQASGQGSYFAQGVYFHYFDEDQNEVARTRYENEILRVFGVLESVLSQHDWLVGDKYSVADLAFLTWNQTGIKLTSRVPDFKGFEKDFPLQDLARR</sequence>
<dbReference type="STRING" id="764103.G7E1B0"/>
<evidence type="ECO:0000313" key="6">
    <source>
        <dbReference type="Proteomes" id="UP000009131"/>
    </source>
</evidence>
<dbReference type="PROSITE" id="PS50404">
    <property type="entry name" value="GST_NTER"/>
    <property type="match status" value="1"/>
</dbReference>
<dbReference type="InterPro" id="IPR036282">
    <property type="entry name" value="Glutathione-S-Trfase_C_sf"/>
</dbReference>
<dbReference type="eggNOG" id="KOG0867">
    <property type="taxonomic scope" value="Eukaryota"/>
</dbReference>
<dbReference type="Pfam" id="PF02798">
    <property type="entry name" value="GST_N"/>
    <property type="match status" value="1"/>
</dbReference>
<reference evidence="5 6" key="2">
    <citation type="journal article" date="2012" name="Open Biol.">
        <title>Characteristics of nucleosomes and linker DNA regions on the genome of the basidiomycete Mixia osmundae revealed by mono- and dinucleosome mapping.</title>
        <authorList>
            <person name="Nishida H."/>
            <person name="Kondo S."/>
            <person name="Matsumoto T."/>
            <person name="Suzuki Y."/>
            <person name="Yoshikawa H."/>
            <person name="Taylor T.D."/>
            <person name="Sugiyama J."/>
        </authorList>
    </citation>
    <scope>NUCLEOTIDE SEQUENCE [LARGE SCALE GENOMIC DNA]</scope>
    <source>
        <strain evidence="6">CBS 9802 / IAM 14324 / JCM 22182 / KY 12970</strain>
    </source>
</reference>
<feature type="domain" description="GST N-terminal" evidence="3">
    <location>
        <begin position="6"/>
        <end position="85"/>
    </location>
</feature>
<evidence type="ECO:0000256" key="1">
    <source>
        <dbReference type="ARBA" id="ARBA00007409"/>
    </source>
</evidence>
<dbReference type="InterPro" id="IPR004045">
    <property type="entry name" value="Glutathione_S-Trfase_N"/>
</dbReference>
<feature type="domain" description="GST C-terminal" evidence="4">
    <location>
        <begin position="90"/>
        <end position="198"/>
    </location>
</feature>
<accession>G7E1B0</accession>
<evidence type="ECO:0000313" key="5">
    <source>
        <dbReference type="EMBL" id="GAA96620.1"/>
    </source>
</evidence>
<dbReference type="PANTHER" id="PTHR44051">
    <property type="entry name" value="GLUTATHIONE S-TRANSFERASE-RELATED"/>
    <property type="match status" value="1"/>
</dbReference>
<gene>
    <name evidence="5" type="primary">Mo03290</name>
    <name evidence="5" type="ORF">E5Q_03290</name>
</gene>
<proteinExistence type="inferred from homology"/>
<protein>
    <submittedName>
        <fullName evidence="5">Uncharacterized protein</fullName>
    </submittedName>
</protein>
<dbReference type="EMBL" id="BABT02000102">
    <property type="protein sequence ID" value="GAA96620.1"/>
    <property type="molecule type" value="Genomic_DNA"/>
</dbReference>
<evidence type="ECO:0000256" key="2">
    <source>
        <dbReference type="RuleBase" id="RU003494"/>
    </source>
</evidence>
<dbReference type="InterPro" id="IPR004046">
    <property type="entry name" value="GST_C"/>
</dbReference>
<comment type="similarity">
    <text evidence="1 2">Belongs to the GST superfamily.</text>
</comment>
<dbReference type="OrthoDB" id="422574at2759"/>
<dbReference type="Gene3D" id="1.20.1050.130">
    <property type="match status" value="1"/>
</dbReference>
<dbReference type="PANTHER" id="PTHR44051:SF3">
    <property type="entry name" value="TRANSCRIPTIONAL REGULATOR URE2"/>
    <property type="match status" value="1"/>
</dbReference>
<dbReference type="InterPro" id="IPR040079">
    <property type="entry name" value="Glutathione_S-Trfase"/>
</dbReference>